<organism evidence="1 2">
    <name type="scientific">Aspergillus sclerotialis</name>
    <dbReference type="NCBI Taxonomy" id="2070753"/>
    <lineage>
        <taxon>Eukaryota</taxon>
        <taxon>Fungi</taxon>
        <taxon>Dikarya</taxon>
        <taxon>Ascomycota</taxon>
        <taxon>Pezizomycotina</taxon>
        <taxon>Eurotiomycetes</taxon>
        <taxon>Eurotiomycetidae</taxon>
        <taxon>Eurotiales</taxon>
        <taxon>Aspergillaceae</taxon>
        <taxon>Aspergillus</taxon>
        <taxon>Aspergillus subgen. Polypaecilum</taxon>
    </lineage>
</organism>
<keyword evidence="2" id="KW-1185">Reference proteome</keyword>
<protein>
    <submittedName>
        <fullName evidence="1">Uncharacterized protein</fullName>
    </submittedName>
</protein>
<dbReference type="Proteomes" id="UP000266188">
    <property type="component" value="Unassembled WGS sequence"/>
</dbReference>
<comment type="caution">
    <text evidence="1">The sequence shown here is derived from an EMBL/GenBank/DDBJ whole genome shotgun (WGS) entry which is preliminary data.</text>
</comment>
<name>A0A3A2ZFG7_9EURO</name>
<dbReference type="EMBL" id="MVGC01003132">
    <property type="protein sequence ID" value="RJE16705.1"/>
    <property type="molecule type" value="Genomic_DNA"/>
</dbReference>
<proteinExistence type="predicted"/>
<evidence type="ECO:0000313" key="1">
    <source>
        <dbReference type="EMBL" id="RJE16705.1"/>
    </source>
</evidence>
<evidence type="ECO:0000313" key="2">
    <source>
        <dbReference type="Proteomes" id="UP000266188"/>
    </source>
</evidence>
<sequence length="64" mass="7315">MLGDVVLDFVQDLVFFLGLHVFQRLQVFGALDARLLRQAELRRRRALHSGEIDGPLLRLRGVSN</sequence>
<reference evidence="2" key="1">
    <citation type="submission" date="2017-02" db="EMBL/GenBank/DDBJ databases">
        <authorList>
            <person name="Tafer H."/>
            <person name="Lopandic K."/>
        </authorList>
    </citation>
    <scope>NUCLEOTIDE SEQUENCE [LARGE SCALE GENOMIC DNA]</scope>
    <source>
        <strain evidence="2">CBS 366.77</strain>
    </source>
</reference>
<gene>
    <name evidence="1" type="ORF">PHISCL_10958</name>
</gene>
<dbReference type="AlphaFoldDB" id="A0A3A2ZFG7"/>
<accession>A0A3A2ZFG7</accession>